<dbReference type="KEGG" id="vg:80513754"/>
<name>A0A0G2YA11_9VIRU</name>
<evidence type="ECO:0008006" key="3">
    <source>
        <dbReference type="Google" id="ProtNLM"/>
    </source>
</evidence>
<sequence length="681" mass="80075">MNLEGKTFYLLEENGTNNYPLYKIIDKTYILSNIRDVVEYLVEYDEDENSDTEDVSEGIVEKTIITQVQLDVSNPKIVVNNFILNETKIPNGIYYTNSIIKIEERDLFDENFLIELIEESIQSKTIPEDTCELYRFGLNSGKFNLCDILIQRGIKYKCTDHDSRPIIWYPDNGSIQEIYRYLLKNIEHFKDDLIEIIQEIVHDDCDLDILRSYIEYAQCSNITVDYLKISINSIKQYCGSESIKLFIEMGLINSKDIFYESCLFLSDFTEYLIDQGTEFNFSDIFSMDLKPYTFEFFAKKGFEPTDEMIVDKLNKAVSRPNNDFYNIINTRTRNYDRIISISNVKYYSIVEFLLDNKYLKPHHINQTVIDKLIKEKSFTILVDLDKEFSIRSYIDLNFLMKKAVDHNFPNVAKYCVENGVNIDDCISYALTKSSYHVLRKLIKLGAIVPDNSIILDETAVHDPEYIQLCIDKGMDLSTIYHAVINRESHKILKRISNQMIQQGLKLPRITNNLINFKYSKYTNYDKHIKVIRNLNIDFTPIQQVILAINDSDTENAKYLINQYQIHDNLKILLMSIISHNIELTKYLIEINNFDKTYTEWALVLAAYNYEMFRNVLDYTGLDVNTRQEEIILMVNPNDFNIDNTIDYLHLMGYSNIFKTRQLINKEDKPIYKFLKKFNIEI</sequence>
<dbReference type="SUPFAM" id="SSF48403">
    <property type="entry name" value="Ankyrin repeat"/>
    <property type="match status" value="1"/>
</dbReference>
<dbReference type="Proteomes" id="UP000240461">
    <property type="component" value="Segment"/>
</dbReference>
<reference evidence="1 2" key="1">
    <citation type="submission" date="2014-10" db="EMBL/GenBank/DDBJ databases">
        <title>Pan-genome analysis of Brazilian lineage A amoebal mimiviruses.</title>
        <authorList>
            <person name="Assis F.L."/>
            <person name="Abrahao J.S."/>
            <person name="Kroon E.G."/>
            <person name="Dornas F.P."/>
            <person name="Andrade K.R."/>
            <person name="Borato P.V.M."/>
            <person name="Pilotto M.R."/>
            <person name="Benamar S."/>
            <person name="LaScola B."/>
            <person name="Colson P."/>
        </authorList>
    </citation>
    <scope>NUCLEOTIDE SEQUENCE [LARGE SCALE GENOMIC DNA]</scope>
    <source>
        <strain evidence="1 2">Kroon</strain>
    </source>
</reference>
<organism evidence="1 2">
    <name type="scientific">Acanthamoeba polyphaga mimivirus Kroon</name>
    <dbReference type="NCBI Taxonomy" id="3069720"/>
    <lineage>
        <taxon>Viruses</taxon>
        <taxon>Varidnaviria</taxon>
        <taxon>Bamfordvirae</taxon>
        <taxon>Nucleocytoviricota</taxon>
        <taxon>Megaviricetes</taxon>
        <taxon>Imitervirales</taxon>
        <taxon>Mimiviridae</taxon>
        <taxon>Megamimivirinae</taxon>
        <taxon>Mimivirus</taxon>
        <taxon>Mimivirus lagoaense</taxon>
    </lineage>
</organism>
<dbReference type="EMBL" id="KM982402">
    <property type="protein sequence ID" value="AKI79956.1"/>
    <property type="molecule type" value="Genomic_DNA"/>
</dbReference>
<evidence type="ECO:0000313" key="2">
    <source>
        <dbReference type="Proteomes" id="UP000240461"/>
    </source>
</evidence>
<evidence type="ECO:0000313" key="1">
    <source>
        <dbReference type="EMBL" id="AKI79956.1"/>
    </source>
</evidence>
<accession>A0A0G2YA11</accession>
<keyword evidence="2" id="KW-1185">Reference proteome</keyword>
<dbReference type="InterPro" id="IPR036770">
    <property type="entry name" value="Ankyrin_rpt-contain_sf"/>
</dbReference>
<proteinExistence type="predicted"/>
<protein>
    <recommendedName>
        <fullName evidence="3">Ankyrin repeat protein</fullName>
    </recommendedName>
</protein>